<protein>
    <submittedName>
        <fullName evidence="1">Uncharacterized protein</fullName>
    </submittedName>
</protein>
<dbReference type="AlphaFoldDB" id="A0A2B7ZHG6"/>
<gene>
    <name evidence="1" type="ORF">GX50_04741</name>
</gene>
<reference evidence="1 2" key="1">
    <citation type="submission" date="2017-10" db="EMBL/GenBank/DDBJ databases">
        <title>Comparative genomics in systemic dimorphic fungi from Ajellomycetaceae.</title>
        <authorList>
            <person name="Munoz J.F."/>
            <person name="Mcewen J.G."/>
            <person name="Clay O.K."/>
            <person name="Cuomo C.A."/>
        </authorList>
    </citation>
    <scope>NUCLEOTIDE SEQUENCE [LARGE SCALE GENOMIC DNA]</scope>
    <source>
        <strain evidence="1 2">UAMH4076</strain>
    </source>
</reference>
<sequence length="103" mass="11764">MAIAANLFRPHDDSAYHQDQQMRALYHDRQRAHVLGLLVNQPDFATLWTELDCQKSLRALLLKRTVAVQITMGYVVNMYELELHVALTSGCPHTCLLGSRMKL</sequence>
<proteinExistence type="predicted"/>
<keyword evidence="2" id="KW-1185">Reference proteome</keyword>
<accession>A0A2B7ZHG6</accession>
<evidence type="ECO:0000313" key="2">
    <source>
        <dbReference type="Proteomes" id="UP000226031"/>
    </source>
</evidence>
<evidence type="ECO:0000313" key="1">
    <source>
        <dbReference type="EMBL" id="PGH32442.1"/>
    </source>
</evidence>
<dbReference type="Proteomes" id="UP000226031">
    <property type="component" value="Unassembled WGS sequence"/>
</dbReference>
<comment type="caution">
    <text evidence="1">The sequence shown here is derived from an EMBL/GenBank/DDBJ whole genome shotgun (WGS) entry which is preliminary data.</text>
</comment>
<name>A0A2B7ZHG6_9EURO</name>
<organism evidence="1 2">
    <name type="scientific">[Emmonsia] crescens</name>
    <dbReference type="NCBI Taxonomy" id="73230"/>
    <lineage>
        <taxon>Eukaryota</taxon>
        <taxon>Fungi</taxon>
        <taxon>Dikarya</taxon>
        <taxon>Ascomycota</taxon>
        <taxon>Pezizomycotina</taxon>
        <taxon>Eurotiomycetes</taxon>
        <taxon>Eurotiomycetidae</taxon>
        <taxon>Onygenales</taxon>
        <taxon>Ajellomycetaceae</taxon>
        <taxon>Emergomyces</taxon>
    </lineage>
</organism>
<dbReference type="EMBL" id="PDND01000092">
    <property type="protein sequence ID" value="PGH32442.1"/>
    <property type="molecule type" value="Genomic_DNA"/>
</dbReference>